<dbReference type="EMBL" id="CAJNOM010000073">
    <property type="protein sequence ID" value="CAF0984329.1"/>
    <property type="molecule type" value="Genomic_DNA"/>
</dbReference>
<organism evidence="4 5">
    <name type="scientific">Adineta steineri</name>
    <dbReference type="NCBI Taxonomy" id="433720"/>
    <lineage>
        <taxon>Eukaryota</taxon>
        <taxon>Metazoa</taxon>
        <taxon>Spiralia</taxon>
        <taxon>Gnathifera</taxon>
        <taxon>Rotifera</taxon>
        <taxon>Eurotatoria</taxon>
        <taxon>Bdelloidea</taxon>
        <taxon>Adinetida</taxon>
        <taxon>Adinetidae</taxon>
        <taxon>Adineta</taxon>
    </lineage>
</organism>
<keyword evidence="1" id="KW-0547">Nucleotide-binding</keyword>
<dbReference type="InterPro" id="IPR027417">
    <property type="entry name" value="P-loop_NTPase"/>
</dbReference>
<evidence type="ECO:0000256" key="1">
    <source>
        <dbReference type="ARBA" id="ARBA00022741"/>
    </source>
</evidence>
<dbReference type="Proteomes" id="UP000663832">
    <property type="component" value="Unassembled WGS sequence"/>
</dbReference>
<protein>
    <recommendedName>
        <fullName evidence="3">AAA+ ATPase domain-containing protein</fullName>
    </recommendedName>
</protein>
<proteinExistence type="predicted"/>
<dbReference type="FunFam" id="3.40.50.300:FF:002861">
    <property type="entry name" value="Cell division control protein 48 homolog E"/>
    <property type="match status" value="1"/>
</dbReference>
<dbReference type="GO" id="GO:0005524">
    <property type="term" value="F:ATP binding"/>
    <property type="evidence" value="ECO:0007669"/>
    <property type="project" value="UniProtKB-KW"/>
</dbReference>
<feature type="domain" description="AAA+ ATPase" evidence="3">
    <location>
        <begin position="77"/>
        <end position="176"/>
    </location>
</feature>
<dbReference type="Gene3D" id="3.10.330.10">
    <property type="match status" value="1"/>
</dbReference>
<name>A0A814FKR5_9BILA</name>
<evidence type="ECO:0000313" key="5">
    <source>
        <dbReference type="Proteomes" id="UP000663832"/>
    </source>
</evidence>
<reference evidence="4" key="1">
    <citation type="submission" date="2021-02" db="EMBL/GenBank/DDBJ databases">
        <authorList>
            <person name="Nowell W R."/>
        </authorList>
    </citation>
    <scope>NUCLEOTIDE SEQUENCE</scope>
</reference>
<dbReference type="Pfam" id="PF00004">
    <property type="entry name" value="AAA"/>
    <property type="match status" value="1"/>
</dbReference>
<dbReference type="PANTHER" id="PTHR23077">
    <property type="entry name" value="AAA-FAMILY ATPASE"/>
    <property type="match status" value="1"/>
</dbReference>
<comment type="caution">
    <text evidence="4">The sequence shown here is derived from an EMBL/GenBank/DDBJ whole genome shotgun (WGS) entry which is preliminary data.</text>
</comment>
<dbReference type="OrthoDB" id="27435at2759"/>
<dbReference type="InterPro" id="IPR029067">
    <property type="entry name" value="CDC48_domain_2-like_sf"/>
</dbReference>
<dbReference type="AlphaFoldDB" id="A0A814FKR5"/>
<keyword evidence="5" id="KW-1185">Reference proteome</keyword>
<evidence type="ECO:0000256" key="2">
    <source>
        <dbReference type="ARBA" id="ARBA00022840"/>
    </source>
</evidence>
<dbReference type="SUPFAM" id="SSF54585">
    <property type="entry name" value="Cdc48 domain 2-like"/>
    <property type="match status" value="1"/>
</dbReference>
<dbReference type="SMART" id="SM00382">
    <property type="entry name" value="AAA"/>
    <property type="match status" value="1"/>
</dbReference>
<gene>
    <name evidence="4" type="ORF">QVE165_LOCUS14037</name>
</gene>
<dbReference type="InterPro" id="IPR003959">
    <property type="entry name" value="ATPase_AAA_core"/>
</dbReference>
<accession>A0A814FKR5</accession>
<evidence type="ECO:0000259" key="3">
    <source>
        <dbReference type="SMART" id="SM00382"/>
    </source>
</evidence>
<dbReference type="SUPFAM" id="SSF52540">
    <property type="entry name" value="P-loop containing nucleoside triphosphate hydrolases"/>
    <property type="match status" value="1"/>
</dbReference>
<keyword evidence="2" id="KW-0067">ATP-binding</keyword>
<dbReference type="PANTHER" id="PTHR23077:SF171">
    <property type="entry name" value="NUCLEAR VALOSIN-CONTAINING PROTEIN-LIKE"/>
    <property type="match status" value="1"/>
</dbReference>
<dbReference type="InterPro" id="IPR003593">
    <property type="entry name" value="AAA+_ATPase"/>
</dbReference>
<sequence>MEFLIIKTDPNPYCLVVDGTIINCEDNSIKREAIDALLNAVDYDDIGSIKKQLSQVKAMVELQLNHPRLFKKFGVKPQRDILLCGPPSTGKTLIARAVANETGSKFILINIPDINSQLADDSELNPSNVLEEAIKNSRTIIFIDEIDAIVRKREKTHGEAEPPIVSQLLKLMDRLK</sequence>
<evidence type="ECO:0000313" key="4">
    <source>
        <dbReference type="EMBL" id="CAF0984329.1"/>
    </source>
</evidence>
<dbReference type="GO" id="GO:0016887">
    <property type="term" value="F:ATP hydrolysis activity"/>
    <property type="evidence" value="ECO:0007669"/>
    <property type="project" value="InterPro"/>
</dbReference>
<dbReference type="InterPro" id="IPR050168">
    <property type="entry name" value="AAA_ATPase_domain"/>
</dbReference>
<dbReference type="Gene3D" id="3.40.50.300">
    <property type="entry name" value="P-loop containing nucleotide triphosphate hydrolases"/>
    <property type="match status" value="1"/>
</dbReference>